<dbReference type="InterPro" id="IPR045330">
    <property type="entry name" value="TRM3/TARBP1"/>
</dbReference>
<dbReference type="AlphaFoldDB" id="A0A7K6MPZ8"/>
<dbReference type="PANTHER" id="PTHR12029">
    <property type="entry name" value="RNA METHYLTRANSFERASE"/>
    <property type="match status" value="1"/>
</dbReference>
<keyword evidence="1" id="KW-0808">Transferase</keyword>
<proteinExistence type="predicted"/>
<comment type="caution">
    <text evidence="1">The sequence shown here is derived from an EMBL/GenBank/DDBJ whole genome shotgun (WGS) entry which is preliminary data.</text>
</comment>
<dbReference type="Proteomes" id="UP000545574">
    <property type="component" value="Unassembled WGS sequence"/>
</dbReference>
<feature type="non-terminal residue" evidence="1">
    <location>
        <position position="1"/>
    </location>
</feature>
<keyword evidence="2" id="KW-1185">Reference proteome</keyword>
<evidence type="ECO:0000313" key="2">
    <source>
        <dbReference type="Proteomes" id="UP000545574"/>
    </source>
</evidence>
<name>A0A7K6MPZ8_PANBI</name>
<dbReference type="PANTHER" id="PTHR12029:SF11">
    <property type="entry name" value="METHYLTRANSFERASE TARBP1-RELATED"/>
    <property type="match status" value="1"/>
</dbReference>
<accession>A0A7K6MPZ8</accession>
<dbReference type="EMBL" id="VZRT01002743">
    <property type="protein sequence ID" value="NWW38825.1"/>
    <property type="molecule type" value="Genomic_DNA"/>
</dbReference>
<keyword evidence="1" id="KW-0489">Methyltransferase</keyword>
<dbReference type="GO" id="GO:0030488">
    <property type="term" value="P:tRNA methylation"/>
    <property type="evidence" value="ECO:0007669"/>
    <property type="project" value="TreeGrafter"/>
</dbReference>
<protein>
    <submittedName>
        <fullName evidence="1">TARB1 methyltransferase</fullName>
    </submittedName>
</protein>
<sequence>LLFSVESSLFWWSAEKNEQLLQFWETYILIMETLEGNQIHVIKPVLPKLNSLYELAISGDKGSWLFHPSWHVCIYRRMFESENKTLTKEGILHFLELYETKHLPNSLGFSEFVIGPLMDALSESSLYSRTPGQSIGACPPLGMRLQKFLATYLALLPEEEKGSFLLKFIQKMTSRHWCAVPILFLSMALASIPACKVLGAEGLHALRDVLQCTMITHQILLRGAAQCYLLQTTMHLTDVEKVSFPEVSSFLLSLRPEESLRRDTLLWTELCSWLQVNDRCFRKSVTSDFERQETSSLCQYVHSLVGEYFNTPASERENCFMPDWFEAKLVSTMILLAADVEQMKNKYSGKSNIEWIELEAFLNPLLDVLMKLGSNAYIPTLKTDKSLQLLLKLLQTRWLKCSHTQDDEVLFFIWKSLVTPVESILEFVLRRLTTNELSTIDASVSACNLRAIALTQPKPSCFRHRGREYRSRRMQSCYLMMSVAMQRAGLLKVLEPKVKEQIRKVASMASLAAVCEIMHGKLEAHLESLPSLNALKKFISFSEFNEVLKKPSYIEEKTSLCEETTSQGWGKIVARYVHDQWICLCFVLNSCATLAQGYDETSVMSLSTVERAKEILQSALEALSILPSDQVLPVFDCMKILVPKLLDSSEALCIEAFDLAWKIISSLSNTQLIFWTNLKAFAQFIFDTKVLAVAASAKGQA</sequence>
<evidence type="ECO:0000313" key="1">
    <source>
        <dbReference type="EMBL" id="NWW38825.1"/>
    </source>
</evidence>
<dbReference type="GO" id="GO:0016423">
    <property type="term" value="F:tRNA (guanine) methyltransferase activity"/>
    <property type="evidence" value="ECO:0007669"/>
    <property type="project" value="TreeGrafter"/>
</dbReference>
<reference evidence="1 2" key="1">
    <citation type="submission" date="2019-09" db="EMBL/GenBank/DDBJ databases">
        <title>Bird 10,000 Genomes (B10K) Project - Family phase.</title>
        <authorList>
            <person name="Zhang G."/>
        </authorList>
    </citation>
    <scope>NUCLEOTIDE SEQUENCE [LARGE SCALE GENOMIC DNA]</scope>
    <source>
        <strain evidence="1">B10K-DU-030-18</strain>
    </source>
</reference>
<organism evidence="1 2">
    <name type="scientific">Panurus biarmicus</name>
    <name type="common">Bearded tit</name>
    <dbReference type="NCBI Taxonomy" id="181101"/>
    <lineage>
        <taxon>Eukaryota</taxon>
        <taxon>Metazoa</taxon>
        <taxon>Chordata</taxon>
        <taxon>Craniata</taxon>
        <taxon>Vertebrata</taxon>
        <taxon>Euteleostomi</taxon>
        <taxon>Archelosauria</taxon>
        <taxon>Archosauria</taxon>
        <taxon>Dinosauria</taxon>
        <taxon>Saurischia</taxon>
        <taxon>Theropoda</taxon>
        <taxon>Coelurosauria</taxon>
        <taxon>Aves</taxon>
        <taxon>Neognathae</taxon>
        <taxon>Neoaves</taxon>
        <taxon>Telluraves</taxon>
        <taxon>Australaves</taxon>
        <taxon>Passeriformes</taxon>
        <taxon>Sylvioidea</taxon>
        <taxon>Sylviidae</taxon>
        <taxon>Sylviidae incertae sedis</taxon>
        <taxon>Panurus</taxon>
    </lineage>
</organism>
<feature type="non-terminal residue" evidence="1">
    <location>
        <position position="701"/>
    </location>
</feature>
<gene>
    <name evidence="1" type="primary">Tarbp1_0</name>
    <name evidence="1" type="ORF">PANBIA_R02392</name>
</gene>